<keyword evidence="2" id="KW-0805">Transcription regulation</keyword>
<accession>A0A2G1W7I4</accession>
<keyword evidence="4" id="KW-0804">Transcription</keyword>
<dbReference type="Gene3D" id="1.10.10.10">
    <property type="entry name" value="Winged helix-like DNA-binding domain superfamily/Winged helix DNA-binding domain"/>
    <property type="match status" value="1"/>
</dbReference>
<dbReference type="EMBL" id="NIZW01000008">
    <property type="protein sequence ID" value="PHQ34993.1"/>
    <property type="molecule type" value="Genomic_DNA"/>
</dbReference>
<dbReference type="Pfam" id="PF08281">
    <property type="entry name" value="Sigma70_r4_2"/>
    <property type="match status" value="1"/>
</dbReference>
<dbReference type="InterPro" id="IPR013249">
    <property type="entry name" value="RNA_pol_sigma70_r4_t2"/>
</dbReference>
<dbReference type="InterPro" id="IPR014284">
    <property type="entry name" value="RNA_pol_sigma-70_dom"/>
</dbReference>
<evidence type="ECO:0000313" key="8">
    <source>
        <dbReference type="Proteomes" id="UP000225740"/>
    </source>
</evidence>
<sequence length="192" mass="21689">MVGNSHSRGETSPKGVLMFVNEVVIERAICGESEAQREIYEAFYPRVYRLVRRIVGETDADDVSQDAFMQVLSKLDSYGGNAAFATWVHRVAVNQALQHVRSRNRHPTEPFYEDSMTGKDTRRQAGLSELLDAALRRIDVELRIIFQLKEIDGLAYAEIAQTVGIPEGTVGSRLNRARRELQVQLIDLGWEP</sequence>
<proteinExistence type="inferred from homology"/>
<dbReference type="Pfam" id="PF04542">
    <property type="entry name" value="Sigma70_r2"/>
    <property type="match status" value="1"/>
</dbReference>
<dbReference type="GO" id="GO:0006352">
    <property type="term" value="P:DNA-templated transcription initiation"/>
    <property type="evidence" value="ECO:0007669"/>
    <property type="project" value="InterPro"/>
</dbReference>
<comment type="caution">
    <text evidence="7">The sequence shown here is derived from an EMBL/GenBank/DDBJ whole genome shotgun (WGS) entry which is preliminary data.</text>
</comment>
<dbReference type="InterPro" id="IPR013324">
    <property type="entry name" value="RNA_pol_sigma_r3/r4-like"/>
</dbReference>
<name>A0A2G1W7I4_9BACT</name>
<dbReference type="GO" id="GO:0016987">
    <property type="term" value="F:sigma factor activity"/>
    <property type="evidence" value="ECO:0007669"/>
    <property type="project" value="UniProtKB-KW"/>
</dbReference>
<comment type="similarity">
    <text evidence="1">Belongs to the sigma-70 factor family. ECF subfamily.</text>
</comment>
<dbReference type="InterPro" id="IPR007627">
    <property type="entry name" value="RNA_pol_sigma70_r2"/>
</dbReference>
<dbReference type="Proteomes" id="UP000225740">
    <property type="component" value="Unassembled WGS sequence"/>
</dbReference>
<dbReference type="InterPro" id="IPR013325">
    <property type="entry name" value="RNA_pol_sigma_r2"/>
</dbReference>
<evidence type="ECO:0000259" key="6">
    <source>
        <dbReference type="Pfam" id="PF08281"/>
    </source>
</evidence>
<dbReference type="NCBIfam" id="TIGR02937">
    <property type="entry name" value="sigma70-ECF"/>
    <property type="match status" value="1"/>
</dbReference>
<dbReference type="AlphaFoldDB" id="A0A2G1W7I4"/>
<evidence type="ECO:0000256" key="2">
    <source>
        <dbReference type="ARBA" id="ARBA00023015"/>
    </source>
</evidence>
<evidence type="ECO:0000259" key="5">
    <source>
        <dbReference type="Pfam" id="PF04542"/>
    </source>
</evidence>
<dbReference type="GO" id="GO:0003677">
    <property type="term" value="F:DNA binding"/>
    <property type="evidence" value="ECO:0007669"/>
    <property type="project" value="InterPro"/>
</dbReference>
<reference evidence="7 8" key="1">
    <citation type="submission" date="2017-06" db="EMBL/GenBank/DDBJ databases">
        <title>Description of Rhodopirellula bahusiensis sp. nov.</title>
        <authorList>
            <person name="Kizina J."/>
            <person name="Harder J."/>
        </authorList>
    </citation>
    <scope>NUCLEOTIDE SEQUENCE [LARGE SCALE GENOMIC DNA]</scope>
    <source>
        <strain evidence="7 8">SWK21</strain>
    </source>
</reference>
<dbReference type="PANTHER" id="PTHR43133">
    <property type="entry name" value="RNA POLYMERASE ECF-TYPE SIGMA FACTO"/>
    <property type="match status" value="1"/>
</dbReference>
<dbReference type="SUPFAM" id="SSF88946">
    <property type="entry name" value="Sigma2 domain of RNA polymerase sigma factors"/>
    <property type="match status" value="1"/>
</dbReference>
<evidence type="ECO:0000256" key="4">
    <source>
        <dbReference type="ARBA" id="ARBA00023163"/>
    </source>
</evidence>
<feature type="domain" description="RNA polymerase sigma factor 70 region 4 type 2" evidence="6">
    <location>
        <begin position="129"/>
        <end position="181"/>
    </location>
</feature>
<dbReference type="InterPro" id="IPR036388">
    <property type="entry name" value="WH-like_DNA-bd_sf"/>
</dbReference>
<evidence type="ECO:0000256" key="1">
    <source>
        <dbReference type="ARBA" id="ARBA00010641"/>
    </source>
</evidence>
<dbReference type="PANTHER" id="PTHR43133:SF51">
    <property type="entry name" value="RNA POLYMERASE SIGMA FACTOR"/>
    <property type="match status" value="1"/>
</dbReference>
<dbReference type="Gene3D" id="1.10.1740.10">
    <property type="match status" value="1"/>
</dbReference>
<dbReference type="CDD" id="cd06171">
    <property type="entry name" value="Sigma70_r4"/>
    <property type="match status" value="1"/>
</dbReference>
<evidence type="ECO:0000256" key="3">
    <source>
        <dbReference type="ARBA" id="ARBA00023082"/>
    </source>
</evidence>
<keyword evidence="8" id="KW-1185">Reference proteome</keyword>
<dbReference type="InterPro" id="IPR039425">
    <property type="entry name" value="RNA_pol_sigma-70-like"/>
</dbReference>
<dbReference type="SUPFAM" id="SSF88659">
    <property type="entry name" value="Sigma3 and sigma4 domains of RNA polymerase sigma factors"/>
    <property type="match status" value="1"/>
</dbReference>
<keyword evidence="3" id="KW-0731">Sigma factor</keyword>
<gene>
    <name evidence="7" type="ORF">CEE69_11185</name>
</gene>
<feature type="domain" description="RNA polymerase sigma-70 region 2" evidence="5">
    <location>
        <begin position="39"/>
        <end position="105"/>
    </location>
</feature>
<protein>
    <submittedName>
        <fullName evidence="7">RNA polymerase sigma factor</fullName>
    </submittedName>
</protein>
<organism evidence="7 8">
    <name type="scientific">Rhodopirellula bahusiensis</name>
    <dbReference type="NCBI Taxonomy" id="2014065"/>
    <lineage>
        <taxon>Bacteria</taxon>
        <taxon>Pseudomonadati</taxon>
        <taxon>Planctomycetota</taxon>
        <taxon>Planctomycetia</taxon>
        <taxon>Pirellulales</taxon>
        <taxon>Pirellulaceae</taxon>
        <taxon>Rhodopirellula</taxon>
    </lineage>
</organism>
<evidence type="ECO:0000313" key="7">
    <source>
        <dbReference type="EMBL" id="PHQ34993.1"/>
    </source>
</evidence>